<name>A0ABD6A8R9_9EURY</name>
<dbReference type="Pfam" id="PF04321">
    <property type="entry name" value="RmlD_sub_bind"/>
    <property type="match status" value="1"/>
</dbReference>
<sequence length="280" mass="31277">MTRGVLVVGASGFLGRAVVDRLRERGVETRGTYYSNRCDGATRRFDLFADDPTRLPLDGCDAVVFTAHVERTDHDRDAFVDRVERLLAACGDRLFVYVSSAGVFDGDAGRYVESDEPAPKSKYGRRLRAFERRVVDRVDRHCVLRPDYLFGYSRGRLDKRLSHTRERVLAGETVAYFDDMYKSPAAVTEVAAAVAAAVVDGVRGLLHVPSPRTTAFAFHRAGMAALGLPYRRVLPEPMPDDPTLHRDSSLRSERFVEDVGFRPRSVWRVIRSQADVPATG</sequence>
<organism evidence="2 3">
    <name type="scientific">Halomarina halobia</name>
    <dbReference type="NCBI Taxonomy" id="3033386"/>
    <lineage>
        <taxon>Archaea</taxon>
        <taxon>Methanobacteriati</taxon>
        <taxon>Methanobacteriota</taxon>
        <taxon>Stenosarchaea group</taxon>
        <taxon>Halobacteria</taxon>
        <taxon>Halobacteriales</taxon>
        <taxon>Natronomonadaceae</taxon>
        <taxon>Halomarina</taxon>
    </lineage>
</organism>
<dbReference type="InterPro" id="IPR005913">
    <property type="entry name" value="dTDP_dehydrorham_reduct"/>
</dbReference>
<evidence type="ECO:0000313" key="2">
    <source>
        <dbReference type="EMBL" id="MFC7316374.1"/>
    </source>
</evidence>
<dbReference type="InterPro" id="IPR029903">
    <property type="entry name" value="RmlD-like-bd"/>
</dbReference>
<dbReference type="PANTHER" id="PTHR10491">
    <property type="entry name" value="DTDP-4-DEHYDRORHAMNOSE REDUCTASE"/>
    <property type="match status" value="1"/>
</dbReference>
<proteinExistence type="predicted"/>
<keyword evidence="3" id="KW-1185">Reference proteome</keyword>
<evidence type="ECO:0000259" key="1">
    <source>
        <dbReference type="Pfam" id="PF04321"/>
    </source>
</evidence>
<dbReference type="EMBL" id="JBHTBF010000002">
    <property type="protein sequence ID" value="MFC7316374.1"/>
    <property type="molecule type" value="Genomic_DNA"/>
</dbReference>
<reference evidence="2 3" key="1">
    <citation type="journal article" date="2019" name="Int. J. Syst. Evol. Microbiol.">
        <title>The Global Catalogue of Microorganisms (GCM) 10K type strain sequencing project: providing services to taxonomists for standard genome sequencing and annotation.</title>
        <authorList>
            <consortium name="The Broad Institute Genomics Platform"/>
            <consortium name="The Broad Institute Genome Sequencing Center for Infectious Disease"/>
            <person name="Wu L."/>
            <person name="Ma J."/>
        </authorList>
    </citation>
    <scope>NUCLEOTIDE SEQUENCE [LARGE SCALE GENOMIC DNA]</scope>
    <source>
        <strain evidence="2 3">PSR21</strain>
    </source>
</reference>
<dbReference type="RefSeq" id="WP_276304368.1">
    <property type="nucleotide sequence ID" value="NZ_CP119992.1"/>
</dbReference>
<evidence type="ECO:0000313" key="3">
    <source>
        <dbReference type="Proteomes" id="UP001596547"/>
    </source>
</evidence>
<accession>A0ABD6A8R9</accession>
<dbReference type="SUPFAM" id="SSF51735">
    <property type="entry name" value="NAD(P)-binding Rossmann-fold domains"/>
    <property type="match status" value="1"/>
</dbReference>
<dbReference type="Proteomes" id="UP001596547">
    <property type="component" value="Unassembled WGS sequence"/>
</dbReference>
<dbReference type="AlphaFoldDB" id="A0ABD6A8R9"/>
<comment type="caution">
    <text evidence="2">The sequence shown here is derived from an EMBL/GenBank/DDBJ whole genome shotgun (WGS) entry which is preliminary data.</text>
</comment>
<feature type="domain" description="RmlD-like substrate binding" evidence="1">
    <location>
        <begin position="5"/>
        <end position="265"/>
    </location>
</feature>
<dbReference type="PANTHER" id="PTHR10491:SF4">
    <property type="entry name" value="METHIONINE ADENOSYLTRANSFERASE 2 SUBUNIT BETA"/>
    <property type="match status" value="1"/>
</dbReference>
<dbReference type="InterPro" id="IPR036291">
    <property type="entry name" value="NAD(P)-bd_dom_sf"/>
</dbReference>
<dbReference type="GeneID" id="79313908"/>
<dbReference type="Gene3D" id="3.40.50.720">
    <property type="entry name" value="NAD(P)-binding Rossmann-like Domain"/>
    <property type="match status" value="1"/>
</dbReference>
<gene>
    <name evidence="2" type="ORF">ACFQPE_06125</name>
</gene>
<protein>
    <submittedName>
        <fullName evidence="2">Sugar nucleotide-binding protein</fullName>
    </submittedName>
</protein>